<comment type="caution">
    <text evidence="2">The sequence shown here is derived from an EMBL/GenBank/DDBJ whole genome shotgun (WGS) entry which is preliminary data.</text>
</comment>
<keyword evidence="3" id="KW-1185">Reference proteome</keyword>
<sequence length="351" mass="39542">MRKQMLFLTTAIAVNLPAGAVAARHQHTASIQGSQACSTVQCRLSDQSTALLIMSKQHLASSSTLQARERLPRITREQMYEHRRLNKLVAEMFRKIRNLSVRRYNSTADIDVIKKQLSELRQSMSREITSELSQATQDTTSRSMARTLTDVRYWTNDKSTKLSEIESLLADPNTAADVKISAQLDLARTHEKLRLMEQLFPANAEVSTANAFSARLLANSGNFDDLLQQQNIERVAEIAETRLRPAAAKNQAVEKQLASALSSSRGIRREFSSVQVLKVHLESANWFLERNELTGRILRRNRLANFAIKAADGKCYAINAFFEQNHQGGGRYGTAYHSRAFLQDEMLCENV</sequence>
<feature type="chain" id="PRO_5040839121" evidence="1">
    <location>
        <begin position="21"/>
        <end position="351"/>
    </location>
</feature>
<accession>A0A9X1F349</accession>
<evidence type="ECO:0000313" key="3">
    <source>
        <dbReference type="Proteomes" id="UP001138681"/>
    </source>
</evidence>
<dbReference type="Proteomes" id="UP001138681">
    <property type="component" value="Unassembled WGS sequence"/>
</dbReference>
<proteinExistence type="predicted"/>
<evidence type="ECO:0000256" key="1">
    <source>
        <dbReference type="SAM" id="SignalP"/>
    </source>
</evidence>
<dbReference type="EMBL" id="JAGSPC010000001">
    <property type="protein sequence ID" value="MBV7257960.1"/>
    <property type="molecule type" value="Genomic_DNA"/>
</dbReference>
<name>A0A9X1F349_9SPHN</name>
<gene>
    <name evidence="2" type="ORF">KCG46_00045</name>
</gene>
<dbReference type="RefSeq" id="WP_218403340.1">
    <property type="nucleotide sequence ID" value="NZ_JAGSPC010000001.1"/>
</dbReference>
<feature type="signal peptide" evidence="1">
    <location>
        <begin position="1"/>
        <end position="20"/>
    </location>
</feature>
<protein>
    <submittedName>
        <fullName evidence="2">Uncharacterized protein</fullName>
    </submittedName>
</protein>
<dbReference type="AlphaFoldDB" id="A0A9X1F349"/>
<keyword evidence="1" id="KW-0732">Signal</keyword>
<reference evidence="2" key="1">
    <citation type="submission" date="2021-04" db="EMBL/GenBank/DDBJ databases">
        <authorList>
            <person name="Pira H."/>
            <person name="Risdian C."/>
            <person name="Wink J."/>
        </authorList>
    </citation>
    <scope>NUCLEOTIDE SEQUENCE</scope>
    <source>
        <strain evidence="2">WH158</strain>
    </source>
</reference>
<organism evidence="2 3">
    <name type="scientific">Erythrobacter crassostreae</name>
    <dbReference type="NCBI Taxonomy" id="2828328"/>
    <lineage>
        <taxon>Bacteria</taxon>
        <taxon>Pseudomonadati</taxon>
        <taxon>Pseudomonadota</taxon>
        <taxon>Alphaproteobacteria</taxon>
        <taxon>Sphingomonadales</taxon>
        <taxon>Erythrobacteraceae</taxon>
        <taxon>Erythrobacter/Porphyrobacter group</taxon>
        <taxon>Erythrobacter</taxon>
    </lineage>
</organism>
<evidence type="ECO:0000313" key="2">
    <source>
        <dbReference type="EMBL" id="MBV7257960.1"/>
    </source>
</evidence>